<feature type="domain" description="Cellobiose dehydrogenase-like cytochrome" evidence="2">
    <location>
        <begin position="19"/>
        <end position="198"/>
    </location>
</feature>
<dbReference type="SUPFAM" id="SSF50952">
    <property type="entry name" value="Soluble quinoprotein glucose dehydrogenase"/>
    <property type="match status" value="1"/>
</dbReference>
<dbReference type="PANTHER" id="PTHR47797:SF5">
    <property type="entry name" value="CELLOBIOSE DEHYDROGENASE CYTOCHROME DOMAIN-CONTAINING PROTEIN"/>
    <property type="match status" value="1"/>
</dbReference>
<evidence type="ECO:0000256" key="1">
    <source>
        <dbReference type="SAM" id="MobiDB-lite"/>
    </source>
</evidence>
<comment type="caution">
    <text evidence="4">The sequence shown here is derived from an EMBL/GenBank/DDBJ whole genome shotgun (WGS) entry which is preliminary data.</text>
</comment>
<dbReference type="HOGENOM" id="CLU_427550_0_0_1"/>
<dbReference type="VEuPathDB" id="FungiDB:CC1G_09518"/>
<organism evidence="4 5">
    <name type="scientific">Coprinopsis cinerea (strain Okayama-7 / 130 / ATCC MYA-4618 / FGSC 9003)</name>
    <name type="common">Inky cap fungus</name>
    <name type="synonym">Hormographiella aspergillata</name>
    <dbReference type="NCBI Taxonomy" id="240176"/>
    <lineage>
        <taxon>Eukaryota</taxon>
        <taxon>Fungi</taxon>
        <taxon>Dikarya</taxon>
        <taxon>Basidiomycota</taxon>
        <taxon>Agaricomycotina</taxon>
        <taxon>Agaricomycetes</taxon>
        <taxon>Agaricomycetidae</taxon>
        <taxon>Agaricales</taxon>
        <taxon>Agaricineae</taxon>
        <taxon>Psathyrellaceae</taxon>
        <taxon>Coprinopsis</taxon>
    </lineage>
</organism>
<dbReference type="GeneID" id="6014532"/>
<dbReference type="Pfam" id="PF16010">
    <property type="entry name" value="CDH-cyt"/>
    <property type="match status" value="1"/>
</dbReference>
<sequence length="665" mass="71636">MGDRAISTYAQDRPGTSEWCDSITDICFQRYYDADLDIAWGYVFPPSPSAGEPQPDEFIGLFTGPVSAGWIGNSLGGGMRSNPLVVGWVDNEHNALLSVRFTSRFASPDPLEGPQLTLLGTSGANATHQRIVYRCQNCTVWEGGSNGIRFNETAQFGFAAHGSQKPDDVANADSSVPVHSVAGQHDFDVSSARSDSYDMALQQLQAAPPLRPPIEEDAPSPSTPAERPTGSNPSACANAPQASHAFKTGPGWVGTPVLGGLRTPRGIILDGRGNLLVIERGKGLTGHTLDSEGCVTNSKLIIDDTRLNHGIDVVGNRLVASSSDIAWAWDYNDSEMTVSNRRVLVTGMDNPGHVTRTLHISRKNPDYLVVSVGSDGNIDEASIQAESGTAQIRVFDMRTLPEDGAAYTDETYGKVLGYGLRNDVGITEDKAGNIHSIENSLDNAYRVVNGDQRDIHTDNPAEKVYNQPAGIFGGYPICYTVWEEKDFRDGDTRKKPGDWFVQDPGNSTFNDEWCEANAVKPTVLLPPHTAPLDLKFGVKSGDSNLYASLHGSWNRQPPQGYKVVAVPGQFSSSGDWSPSGSLKDTKTSAVDILANLDENDCQRGCFRPVGLVFGNDGEHLYVSSDTTGEIFLLRPGDNSGGAKTLSQTSVTFSLFLSVFIGIWLA</sequence>
<dbReference type="Gene3D" id="2.120.10.30">
    <property type="entry name" value="TolB, C-terminal domain"/>
    <property type="match status" value="1"/>
</dbReference>
<evidence type="ECO:0000259" key="3">
    <source>
        <dbReference type="Pfam" id="PF22807"/>
    </source>
</evidence>
<dbReference type="Pfam" id="PF22807">
    <property type="entry name" value="TrAA12"/>
    <property type="match status" value="1"/>
</dbReference>
<dbReference type="RefSeq" id="XP_001837967.2">
    <property type="nucleotide sequence ID" value="XM_001837915.2"/>
</dbReference>
<reference evidence="4 5" key="1">
    <citation type="journal article" date="2010" name="Proc. Natl. Acad. Sci. U.S.A.">
        <title>Insights into evolution of multicellular fungi from the assembled chromosomes of the mushroom Coprinopsis cinerea (Coprinus cinereus).</title>
        <authorList>
            <person name="Stajich J.E."/>
            <person name="Wilke S.K."/>
            <person name="Ahren D."/>
            <person name="Au C.H."/>
            <person name="Birren B.W."/>
            <person name="Borodovsky M."/>
            <person name="Burns C."/>
            <person name="Canback B."/>
            <person name="Casselton L.A."/>
            <person name="Cheng C.K."/>
            <person name="Deng J."/>
            <person name="Dietrich F.S."/>
            <person name="Fargo D.C."/>
            <person name="Farman M.L."/>
            <person name="Gathman A.C."/>
            <person name="Goldberg J."/>
            <person name="Guigo R."/>
            <person name="Hoegger P.J."/>
            <person name="Hooker J.B."/>
            <person name="Huggins A."/>
            <person name="James T.Y."/>
            <person name="Kamada T."/>
            <person name="Kilaru S."/>
            <person name="Kodira C."/>
            <person name="Kues U."/>
            <person name="Kupfer D."/>
            <person name="Kwan H.S."/>
            <person name="Lomsadze A."/>
            <person name="Li W."/>
            <person name="Lilly W.W."/>
            <person name="Ma L.J."/>
            <person name="Mackey A.J."/>
            <person name="Manning G."/>
            <person name="Martin F."/>
            <person name="Muraguchi H."/>
            <person name="Natvig D.O."/>
            <person name="Palmerini H."/>
            <person name="Ramesh M.A."/>
            <person name="Rehmeyer C.J."/>
            <person name="Roe B.A."/>
            <person name="Shenoy N."/>
            <person name="Stanke M."/>
            <person name="Ter-Hovhannisyan V."/>
            <person name="Tunlid A."/>
            <person name="Velagapudi R."/>
            <person name="Vision T.J."/>
            <person name="Zeng Q."/>
            <person name="Zolan M.E."/>
            <person name="Pukkila P.J."/>
        </authorList>
    </citation>
    <scope>NUCLEOTIDE SEQUENCE [LARGE SCALE GENOMIC DNA]</scope>
    <source>
        <strain evidence="5">Okayama-7 / 130 / ATCC MYA-4618 / FGSC 9003</strain>
    </source>
</reference>
<feature type="region of interest" description="Disordered" evidence="1">
    <location>
        <begin position="208"/>
        <end position="249"/>
    </location>
</feature>
<dbReference type="Proteomes" id="UP000001861">
    <property type="component" value="Unassembled WGS sequence"/>
</dbReference>
<accession>A8P0U5</accession>
<name>A8P0U5_COPC7</name>
<dbReference type="SUPFAM" id="SSF49344">
    <property type="entry name" value="CBD9-like"/>
    <property type="match status" value="1"/>
</dbReference>
<keyword evidence="5" id="KW-1185">Reference proteome</keyword>
<gene>
    <name evidence="4" type="ORF">CC1G_09518</name>
</gene>
<dbReference type="InterPro" id="IPR011041">
    <property type="entry name" value="Quinoprot_gluc/sorb_DH_b-prop"/>
</dbReference>
<dbReference type="OrthoDB" id="507128at2759"/>
<dbReference type="InParanoid" id="A8P0U5"/>
<dbReference type="KEGG" id="cci:CC1G_09518"/>
<dbReference type="InterPro" id="IPR011042">
    <property type="entry name" value="6-blade_b-propeller_TolB-like"/>
</dbReference>
<protein>
    <submittedName>
        <fullName evidence="4">Cellobiose dehydrogenase</fullName>
    </submittedName>
</protein>
<dbReference type="PANTHER" id="PTHR47797">
    <property type="entry name" value="DEHYDROGENASE, PUTATIVE (AFU_ORTHOLOGUE AFUA_8G05805)-RELATED"/>
    <property type="match status" value="1"/>
</dbReference>
<proteinExistence type="predicted"/>
<dbReference type="InterPro" id="IPR054539">
    <property type="entry name" value="Beta-prop_PDH"/>
</dbReference>
<evidence type="ECO:0000259" key="2">
    <source>
        <dbReference type="Pfam" id="PF16010"/>
    </source>
</evidence>
<dbReference type="CDD" id="cd09630">
    <property type="entry name" value="CDH_like_cytochrome"/>
    <property type="match status" value="1"/>
</dbReference>
<dbReference type="EMBL" id="AACS02000006">
    <property type="protein sequence ID" value="EAU83849.2"/>
    <property type="molecule type" value="Genomic_DNA"/>
</dbReference>
<dbReference type="OMA" id="EINHHWT"/>
<dbReference type="InterPro" id="IPR015920">
    <property type="entry name" value="Cellobiose_DH-like_cyt"/>
</dbReference>
<evidence type="ECO:0000313" key="5">
    <source>
        <dbReference type="Proteomes" id="UP000001861"/>
    </source>
</evidence>
<dbReference type="AlphaFoldDB" id="A8P0U5"/>
<evidence type="ECO:0000313" key="4">
    <source>
        <dbReference type="EMBL" id="EAU83849.2"/>
    </source>
</evidence>
<dbReference type="eggNOG" id="ENOG502R9MT">
    <property type="taxonomic scope" value="Eukaryota"/>
</dbReference>
<feature type="domain" description="Pyrroloquinoline quinone-dependent pyranose dehydrogenase beta-propeller" evidence="3">
    <location>
        <begin position="247"/>
        <end position="634"/>
    </location>
</feature>
<dbReference type="Gene3D" id="2.60.40.1210">
    <property type="entry name" value="Cellobiose dehydrogenase, cytochrome domain"/>
    <property type="match status" value="1"/>
</dbReference>